<sequence length="221" mass="24284">MRDVLSSLVSSVSSLLRDEVHHRYTPSLSAKSSPLRIPIPAAVATGLGSAPLPDVDDVSAVSMTNNKTQRRLPWSTIYMAGDLCDQRILRDIAQSHQVLVIKRGGCSFSQKLRNIAAFPPSRNALKLVIVVSYEEEKYFTNQEHSTPGLAASLAEPYLARPQLDETQMTAGGIPRRHLLSMVLVGGGEETYELLRQARGVGIKRRYSMRSQGVPISNLFVV</sequence>
<dbReference type="Proteomes" id="UP000054771">
    <property type="component" value="Unassembled WGS sequence"/>
</dbReference>
<dbReference type="EMBL" id="CDMC01000008">
    <property type="protein sequence ID" value="CEL06741.1"/>
    <property type="molecule type" value="Genomic_DNA"/>
</dbReference>
<proteinExistence type="predicted"/>
<gene>
    <name evidence="1" type="ORF">ASPCAL09913</name>
</gene>
<dbReference type="STRING" id="454130.A0A0U4ZA88"/>
<accession>A0A0U4ZA88</accession>
<keyword evidence="2" id="KW-1185">Reference proteome</keyword>
<dbReference type="OrthoDB" id="8118055at2759"/>
<evidence type="ECO:0000313" key="2">
    <source>
        <dbReference type="Proteomes" id="UP000054771"/>
    </source>
</evidence>
<dbReference type="AlphaFoldDB" id="A0A0U4ZA88"/>
<name>A0A0U4ZA88_ASPCI</name>
<protein>
    <submittedName>
        <fullName evidence="1">Uncharacterized protein</fullName>
    </submittedName>
</protein>
<organism evidence="1 2">
    <name type="scientific">Aspergillus calidoustus</name>
    <dbReference type="NCBI Taxonomy" id="454130"/>
    <lineage>
        <taxon>Eukaryota</taxon>
        <taxon>Fungi</taxon>
        <taxon>Dikarya</taxon>
        <taxon>Ascomycota</taxon>
        <taxon>Pezizomycotina</taxon>
        <taxon>Eurotiomycetes</taxon>
        <taxon>Eurotiomycetidae</taxon>
        <taxon>Eurotiales</taxon>
        <taxon>Aspergillaceae</taxon>
        <taxon>Aspergillus</taxon>
        <taxon>Aspergillus subgen. Nidulantes</taxon>
    </lineage>
</organism>
<reference evidence="2" key="1">
    <citation type="journal article" date="2016" name="Genome Announc.">
        <title>Draft genome sequences of fungus Aspergillus calidoustus.</title>
        <authorList>
            <person name="Horn F."/>
            <person name="Linde J."/>
            <person name="Mattern D.J."/>
            <person name="Walther G."/>
            <person name="Guthke R."/>
            <person name="Scherlach K."/>
            <person name="Martin K."/>
            <person name="Brakhage A.A."/>
            <person name="Petzke L."/>
            <person name="Valiante V."/>
        </authorList>
    </citation>
    <scope>NUCLEOTIDE SEQUENCE [LARGE SCALE GENOMIC DNA]</scope>
    <source>
        <strain evidence="2">SF006504</strain>
    </source>
</reference>
<evidence type="ECO:0000313" key="1">
    <source>
        <dbReference type="EMBL" id="CEL06741.1"/>
    </source>
</evidence>